<feature type="compositionally biased region" description="Basic and acidic residues" evidence="10">
    <location>
        <begin position="42"/>
        <end position="55"/>
    </location>
</feature>
<evidence type="ECO:0000256" key="10">
    <source>
        <dbReference type="SAM" id="MobiDB-lite"/>
    </source>
</evidence>
<dbReference type="SMART" id="SM00647">
    <property type="entry name" value="IBR"/>
    <property type="match status" value="2"/>
</dbReference>
<dbReference type="GO" id="GO:0016567">
    <property type="term" value="P:protein ubiquitination"/>
    <property type="evidence" value="ECO:0007669"/>
    <property type="project" value="InterPro"/>
</dbReference>
<keyword evidence="9" id="KW-0175">Coiled coil</keyword>
<dbReference type="RefSeq" id="XP_040712294.1">
    <property type="nucleotide sequence ID" value="XM_040858733.1"/>
</dbReference>
<keyword evidence="4" id="KW-0479">Metal-binding</keyword>
<evidence type="ECO:0000256" key="6">
    <source>
        <dbReference type="ARBA" id="ARBA00022771"/>
    </source>
</evidence>
<evidence type="ECO:0000259" key="11">
    <source>
        <dbReference type="PROSITE" id="PS51873"/>
    </source>
</evidence>
<evidence type="ECO:0000256" key="5">
    <source>
        <dbReference type="ARBA" id="ARBA00022737"/>
    </source>
</evidence>
<evidence type="ECO:0000256" key="1">
    <source>
        <dbReference type="ARBA" id="ARBA00001798"/>
    </source>
</evidence>
<dbReference type="STRING" id="1141098.A0A1Y2DKC3"/>
<feature type="region of interest" description="Disordered" evidence="10">
    <location>
        <begin position="188"/>
        <end position="216"/>
    </location>
</feature>
<feature type="region of interest" description="Disordered" evidence="10">
    <location>
        <begin position="114"/>
        <end position="143"/>
    </location>
</feature>
<dbReference type="EMBL" id="MCFJ01000013">
    <property type="protein sequence ID" value="ORY59720.1"/>
    <property type="molecule type" value="Genomic_DNA"/>
</dbReference>
<dbReference type="InterPro" id="IPR031127">
    <property type="entry name" value="E3_UB_ligase_RBR"/>
</dbReference>
<keyword evidence="5" id="KW-0677">Repeat</keyword>
<feature type="region of interest" description="Disordered" evidence="10">
    <location>
        <begin position="285"/>
        <end position="326"/>
    </location>
</feature>
<dbReference type="Gene3D" id="3.30.40.10">
    <property type="entry name" value="Zinc/RING finger domain, C3HC4 (zinc finger)"/>
    <property type="match status" value="1"/>
</dbReference>
<dbReference type="InterPro" id="IPR002867">
    <property type="entry name" value="IBR_dom"/>
</dbReference>
<feature type="compositionally biased region" description="Basic residues" evidence="10">
    <location>
        <begin position="315"/>
        <end position="324"/>
    </location>
</feature>
<dbReference type="AlphaFoldDB" id="A0A1Y2DKC3"/>
<proteinExistence type="predicted"/>
<dbReference type="Pfam" id="PF01485">
    <property type="entry name" value="IBR"/>
    <property type="match status" value="1"/>
</dbReference>
<feature type="compositionally biased region" description="Polar residues" evidence="10">
    <location>
        <begin position="116"/>
        <end position="126"/>
    </location>
</feature>
<feature type="compositionally biased region" description="Basic and acidic residues" evidence="10">
    <location>
        <begin position="195"/>
        <end position="216"/>
    </location>
</feature>
<accession>A0A1Y2DKC3</accession>
<dbReference type="Proteomes" id="UP000193689">
    <property type="component" value="Unassembled WGS sequence"/>
</dbReference>
<dbReference type="GO" id="GO:0061630">
    <property type="term" value="F:ubiquitin protein ligase activity"/>
    <property type="evidence" value="ECO:0007669"/>
    <property type="project" value="UniProtKB-EC"/>
</dbReference>
<dbReference type="EC" id="2.3.2.31" evidence="2"/>
<comment type="catalytic activity">
    <reaction evidence="1">
        <text>[E2 ubiquitin-conjugating enzyme]-S-ubiquitinyl-L-cysteine + [acceptor protein]-L-lysine = [E2 ubiquitin-conjugating enzyme]-L-cysteine + [acceptor protein]-N(6)-ubiquitinyl-L-lysine.</text>
        <dbReference type="EC" id="2.3.2.31"/>
    </reaction>
</comment>
<dbReference type="InterPro" id="IPR013083">
    <property type="entry name" value="Znf_RING/FYVE/PHD"/>
</dbReference>
<feature type="domain" description="RING-type" evidence="11">
    <location>
        <begin position="605"/>
        <end position="871"/>
    </location>
</feature>
<dbReference type="Pfam" id="PF22191">
    <property type="entry name" value="IBR_1"/>
    <property type="match status" value="1"/>
</dbReference>
<dbReference type="OrthoDB" id="4704783at2759"/>
<dbReference type="InParanoid" id="A0A1Y2DKC3"/>
<evidence type="ECO:0000256" key="8">
    <source>
        <dbReference type="ARBA" id="ARBA00022833"/>
    </source>
</evidence>
<keyword evidence="13" id="KW-1185">Reference proteome</keyword>
<gene>
    <name evidence="12" type="ORF">BCR38DRAFT_412715</name>
</gene>
<dbReference type="InterPro" id="IPR044066">
    <property type="entry name" value="TRIAD_supradom"/>
</dbReference>
<evidence type="ECO:0000256" key="2">
    <source>
        <dbReference type="ARBA" id="ARBA00012251"/>
    </source>
</evidence>
<dbReference type="Gene3D" id="1.20.120.1750">
    <property type="match status" value="1"/>
</dbReference>
<keyword evidence="6" id="KW-0863">Zinc-finger</keyword>
<feature type="coiled-coil region" evidence="9">
    <location>
        <begin position="237"/>
        <end position="271"/>
    </location>
</feature>
<reference evidence="12 13" key="1">
    <citation type="submission" date="2016-07" db="EMBL/GenBank/DDBJ databases">
        <title>Pervasive Adenine N6-methylation of Active Genes in Fungi.</title>
        <authorList>
            <consortium name="DOE Joint Genome Institute"/>
            <person name="Mondo S.J."/>
            <person name="Dannebaum R.O."/>
            <person name="Kuo R.C."/>
            <person name="Labutti K."/>
            <person name="Haridas S."/>
            <person name="Kuo A."/>
            <person name="Salamov A."/>
            <person name="Ahrendt S.R."/>
            <person name="Lipzen A."/>
            <person name="Sullivan W."/>
            <person name="Andreopoulos W.B."/>
            <person name="Clum A."/>
            <person name="Lindquist E."/>
            <person name="Daum C."/>
            <person name="Ramamoorthy G.K."/>
            <person name="Gryganskyi A."/>
            <person name="Culley D."/>
            <person name="Magnuson J.K."/>
            <person name="James T.Y."/>
            <person name="O'Malley M.A."/>
            <person name="Stajich J.E."/>
            <person name="Spatafora J.W."/>
            <person name="Visel A."/>
            <person name="Grigoriev I.V."/>
        </authorList>
    </citation>
    <scope>NUCLEOTIDE SEQUENCE [LARGE SCALE GENOMIC DNA]</scope>
    <source>
        <strain evidence="12 13">CBS 129021</strain>
    </source>
</reference>
<keyword evidence="8" id="KW-0862">Zinc</keyword>
<keyword evidence="7" id="KW-0833">Ubl conjugation pathway</keyword>
<feature type="region of interest" description="Disordered" evidence="10">
    <location>
        <begin position="35"/>
        <end position="57"/>
    </location>
</feature>
<evidence type="ECO:0000256" key="4">
    <source>
        <dbReference type="ARBA" id="ARBA00022723"/>
    </source>
</evidence>
<dbReference type="CDD" id="cd20336">
    <property type="entry name" value="Rcat_RBR"/>
    <property type="match status" value="1"/>
</dbReference>
<dbReference type="SUPFAM" id="SSF57850">
    <property type="entry name" value="RING/U-box"/>
    <property type="match status" value="3"/>
</dbReference>
<evidence type="ECO:0000313" key="12">
    <source>
        <dbReference type="EMBL" id="ORY59720.1"/>
    </source>
</evidence>
<evidence type="ECO:0000256" key="3">
    <source>
        <dbReference type="ARBA" id="ARBA00022679"/>
    </source>
</evidence>
<organism evidence="12 13">
    <name type="scientific">Pseudomassariella vexata</name>
    <dbReference type="NCBI Taxonomy" id="1141098"/>
    <lineage>
        <taxon>Eukaryota</taxon>
        <taxon>Fungi</taxon>
        <taxon>Dikarya</taxon>
        <taxon>Ascomycota</taxon>
        <taxon>Pezizomycotina</taxon>
        <taxon>Sordariomycetes</taxon>
        <taxon>Xylariomycetidae</taxon>
        <taxon>Amphisphaeriales</taxon>
        <taxon>Pseudomassariaceae</taxon>
        <taxon>Pseudomassariella</taxon>
    </lineage>
</organism>
<keyword evidence="3" id="KW-0808">Transferase</keyword>
<name>A0A1Y2DKC3_9PEZI</name>
<dbReference type="GeneID" id="63774945"/>
<dbReference type="PANTHER" id="PTHR11685">
    <property type="entry name" value="RBR FAMILY RING FINGER AND IBR DOMAIN-CONTAINING"/>
    <property type="match status" value="1"/>
</dbReference>
<dbReference type="PROSITE" id="PS51873">
    <property type="entry name" value="TRIAD"/>
    <property type="match status" value="1"/>
</dbReference>
<evidence type="ECO:0000256" key="9">
    <source>
        <dbReference type="SAM" id="Coils"/>
    </source>
</evidence>
<comment type="caution">
    <text evidence="12">The sequence shown here is derived from an EMBL/GenBank/DDBJ whole genome shotgun (WGS) entry which is preliminary data.</text>
</comment>
<sequence length="908" mass="101887">MEPRSAPVKRKKAEQYQRDALRPFVLVRRVGQWGRQNAANDDDIKASNKSPERLHGRVNGRVYIADADGDGDSDTSQYSDAHSNFELPIDTQNLPDPVLVVDAMSEAECSIAGPSQAVSNPFSYPQSGDGGSSYSLDDGGTRDRLRDVQSSLETFPIQFGTKVSPQVPPNPSNFDRLRRLWEGDASVRPALSLPNDHESKPQESKDGDELTLEKGKAVERRPDWTSAVNPWAGLNKIMHEEGERETLMAENNRLKAELQELRDTLSKNSRRRSTETIVETQINTQDEARVPTQADTEAGEAGFYEPTRLPVSSPRRIRRPKSKRRQDMTLFETTTLRDLVLKRIFAPNVMIRRPNRPENDQKGAAVTLDTPLTRAQIQEFSRIMNDVIIEGRNLKQPIALCAVCHLPKFKEARGLNQQSYISEVLAQCPTLPVTFEDFHPALGLSRCCRKYVCKTCLSAGIIAGIATHWWHDLANRESAWIKCPVPCCRHSLPLQDGADVMGVLEALCVDDVPKYIKQFNHANQLRCALQAIDMMPTREEMRQSMALHNRLVKYEKMWPLLDDIPPGGDTSVDTTVKVELMPLDTANRQGTSKIPIFTHLFRSREPRDCIVCADTHQEFNYGGPLRWAKATKGFEGEWTWRILSFPVAELLPDCQHDFDICRTCLNRHIITQLELQGYGAVDNINCPTPECHHTYTHSEIRILAMPETFAMYDRYAVLNSLSNQPNFRWCLGEGCTSGGLYDDPSQPDESVKPLFKEPNRIMCSECKFNMCFACQIPWHTGLDCAQHASLQAHGDPNYSRTQEWIESNTKPCPGQGCGVLVVKGEGCFHMTCSQCRFEFCWECLADWTAIFNAATGEIRSDAHREGCYFRGAGAVLPTQVMGSTLARGLRRLEQQAAPAPAPAVPAAV</sequence>
<evidence type="ECO:0000256" key="7">
    <source>
        <dbReference type="ARBA" id="ARBA00022786"/>
    </source>
</evidence>
<dbReference type="CDD" id="cd20335">
    <property type="entry name" value="BRcat_RBR"/>
    <property type="match status" value="1"/>
</dbReference>
<dbReference type="GO" id="GO:0008270">
    <property type="term" value="F:zinc ion binding"/>
    <property type="evidence" value="ECO:0007669"/>
    <property type="project" value="UniProtKB-KW"/>
</dbReference>
<evidence type="ECO:0000313" key="13">
    <source>
        <dbReference type="Proteomes" id="UP000193689"/>
    </source>
</evidence>
<protein>
    <recommendedName>
        <fullName evidence="2">RBR-type E3 ubiquitin transferase</fullName>
        <ecNumber evidence="2">2.3.2.31</ecNumber>
    </recommendedName>
</protein>